<protein>
    <submittedName>
        <fullName evidence="1">Uncharacterized protein</fullName>
    </submittedName>
</protein>
<evidence type="ECO:0000313" key="1">
    <source>
        <dbReference type="EMBL" id="OUP32546.1"/>
    </source>
</evidence>
<sequence length="61" mass="7060">MKTIPLCPVHPLNRQYRAYLHGCKQIQEAAASYRLTAQNSYRESRFITSFLGTNFARLGNR</sequence>
<organism evidence="1 2">
    <name type="scientific">Bacteroides clarus</name>
    <dbReference type="NCBI Taxonomy" id="626929"/>
    <lineage>
        <taxon>Bacteria</taxon>
        <taxon>Pseudomonadati</taxon>
        <taxon>Bacteroidota</taxon>
        <taxon>Bacteroidia</taxon>
        <taxon>Bacteroidales</taxon>
        <taxon>Bacteroidaceae</taxon>
        <taxon>Bacteroides</taxon>
    </lineage>
</organism>
<name>A0A1Y4JL77_9BACE</name>
<reference evidence="2" key="1">
    <citation type="submission" date="2017-04" db="EMBL/GenBank/DDBJ databases">
        <title>Function of individual gut microbiota members based on whole genome sequencing of pure cultures obtained from chicken caecum.</title>
        <authorList>
            <person name="Medvecky M."/>
            <person name="Cejkova D."/>
            <person name="Polansky O."/>
            <person name="Karasova D."/>
            <person name="Kubasova T."/>
            <person name="Cizek A."/>
            <person name="Rychlik I."/>
        </authorList>
    </citation>
    <scope>NUCLEOTIDE SEQUENCE [LARGE SCALE GENOMIC DNA]</scope>
    <source>
        <strain evidence="2">An189</strain>
    </source>
</reference>
<proteinExistence type="predicted"/>
<dbReference type="EMBL" id="NFKE01000012">
    <property type="protein sequence ID" value="OUP32546.1"/>
    <property type="molecule type" value="Genomic_DNA"/>
</dbReference>
<dbReference type="Proteomes" id="UP000196587">
    <property type="component" value="Unassembled WGS sequence"/>
</dbReference>
<evidence type="ECO:0000313" key="2">
    <source>
        <dbReference type="Proteomes" id="UP000196587"/>
    </source>
</evidence>
<accession>A0A1Y4JL77</accession>
<dbReference type="AlphaFoldDB" id="A0A1Y4JL77"/>
<gene>
    <name evidence="1" type="ORF">B5F24_14530</name>
</gene>
<comment type="caution">
    <text evidence="1">The sequence shown here is derived from an EMBL/GenBank/DDBJ whole genome shotgun (WGS) entry which is preliminary data.</text>
</comment>